<dbReference type="Proteomes" id="UP000005238">
    <property type="component" value="Unassembled WGS sequence"/>
</dbReference>
<accession>H3H4S6</accession>
<dbReference type="InParanoid" id="H3H4S6"/>
<feature type="domain" description="DDE-1" evidence="1">
    <location>
        <begin position="26"/>
        <end position="93"/>
    </location>
</feature>
<dbReference type="InterPro" id="IPR004875">
    <property type="entry name" value="DDE_SF_endonuclease_dom"/>
</dbReference>
<dbReference type="EnsemblProtists" id="Phyra85587">
    <property type="protein sequence ID" value="Phyra85587"/>
    <property type="gene ID" value="Phyra85587"/>
</dbReference>
<keyword evidence="3" id="KW-1185">Reference proteome</keyword>
<dbReference type="Pfam" id="PF03184">
    <property type="entry name" value="DDE_1"/>
    <property type="match status" value="1"/>
</dbReference>
<dbReference type="GO" id="GO:0003677">
    <property type="term" value="F:DNA binding"/>
    <property type="evidence" value="ECO:0000318"/>
    <property type="project" value="GO_Central"/>
</dbReference>
<dbReference type="EMBL" id="DS566246">
    <property type="status" value="NOT_ANNOTATED_CDS"/>
    <property type="molecule type" value="Genomic_DNA"/>
</dbReference>
<dbReference type="HOGENOM" id="CLU_1083659_0_0_1"/>
<dbReference type="AlphaFoldDB" id="H3H4S6"/>
<proteinExistence type="predicted"/>
<sequence length="307" mass="34489">MWSEDLLMAHAESVICARKETQLYREPVLYVIDSYGCHVKLADSKRLERYKIFVLLVPLNLTNLLQPLDVAINRSYQEFYRSKYGDYIDTALRDPSLQSKAGNPKMSHYAKMAQWTLDWVVTKSGDSVKKAFTLCGLVAKATFKMDELYAPLKAILKPDLDMSEWHAAYQHLVDEGADLESLRIAAPDWYVPEKERSSLFCCLAYGLAVSPHEYASSLTRYMTTLSDLDGLLDENYLAAVRDGDADPGELEIFEAATMHGWNITLKTVDAEGRLESSFTYAAENAAKDVCLGRSGGFFAVKVDGYLL</sequence>
<evidence type="ECO:0000313" key="3">
    <source>
        <dbReference type="Proteomes" id="UP000005238"/>
    </source>
</evidence>
<evidence type="ECO:0000313" key="2">
    <source>
        <dbReference type="EnsemblProtists" id="Phyra85587"/>
    </source>
</evidence>
<organism evidence="2 3">
    <name type="scientific">Phytophthora ramorum</name>
    <name type="common">Sudden oak death agent</name>
    <dbReference type="NCBI Taxonomy" id="164328"/>
    <lineage>
        <taxon>Eukaryota</taxon>
        <taxon>Sar</taxon>
        <taxon>Stramenopiles</taxon>
        <taxon>Oomycota</taxon>
        <taxon>Peronosporomycetes</taxon>
        <taxon>Peronosporales</taxon>
        <taxon>Peronosporaceae</taxon>
        <taxon>Phytophthora</taxon>
    </lineage>
</organism>
<reference evidence="2" key="2">
    <citation type="submission" date="2015-06" db="UniProtKB">
        <authorList>
            <consortium name="EnsemblProtists"/>
        </authorList>
    </citation>
    <scope>IDENTIFICATION</scope>
    <source>
        <strain evidence="2">Pr102</strain>
    </source>
</reference>
<evidence type="ECO:0000259" key="1">
    <source>
        <dbReference type="Pfam" id="PF03184"/>
    </source>
</evidence>
<protein>
    <recommendedName>
        <fullName evidence="1">DDE-1 domain-containing protein</fullName>
    </recommendedName>
</protein>
<dbReference type="GO" id="GO:0005634">
    <property type="term" value="C:nucleus"/>
    <property type="evidence" value="ECO:0000318"/>
    <property type="project" value="GO_Central"/>
</dbReference>
<name>H3H4S6_PHYRM</name>
<reference evidence="3" key="1">
    <citation type="journal article" date="2006" name="Science">
        <title>Phytophthora genome sequences uncover evolutionary origins and mechanisms of pathogenesis.</title>
        <authorList>
            <person name="Tyler B.M."/>
            <person name="Tripathy S."/>
            <person name="Zhang X."/>
            <person name="Dehal P."/>
            <person name="Jiang R.H."/>
            <person name="Aerts A."/>
            <person name="Arredondo F.D."/>
            <person name="Baxter L."/>
            <person name="Bensasson D."/>
            <person name="Beynon J.L."/>
            <person name="Chapman J."/>
            <person name="Damasceno C.M."/>
            <person name="Dorrance A.E."/>
            <person name="Dou D."/>
            <person name="Dickerman A.W."/>
            <person name="Dubchak I.L."/>
            <person name="Garbelotto M."/>
            <person name="Gijzen M."/>
            <person name="Gordon S.G."/>
            <person name="Govers F."/>
            <person name="Grunwald N.J."/>
            <person name="Huang W."/>
            <person name="Ivors K.L."/>
            <person name="Jones R.W."/>
            <person name="Kamoun S."/>
            <person name="Krampis K."/>
            <person name="Lamour K.H."/>
            <person name="Lee M.K."/>
            <person name="McDonald W.H."/>
            <person name="Medina M."/>
            <person name="Meijer H.J."/>
            <person name="Nordberg E.K."/>
            <person name="Maclean D.J."/>
            <person name="Ospina-Giraldo M.D."/>
            <person name="Morris P.F."/>
            <person name="Phuntumart V."/>
            <person name="Putnam N.H."/>
            <person name="Rash S."/>
            <person name="Rose J.K."/>
            <person name="Sakihama Y."/>
            <person name="Salamov A.A."/>
            <person name="Savidor A."/>
            <person name="Scheuring C.F."/>
            <person name="Smith B.M."/>
            <person name="Sobral B.W."/>
            <person name="Terry A."/>
            <person name="Torto-Alalibo T.A."/>
            <person name="Win J."/>
            <person name="Xu Z."/>
            <person name="Zhang H."/>
            <person name="Grigoriev I.V."/>
            <person name="Rokhsar D.S."/>
            <person name="Boore J.L."/>
        </authorList>
    </citation>
    <scope>NUCLEOTIDE SEQUENCE [LARGE SCALE GENOMIC DNA]</scope>
    <source>
        <strain evidence="3">Pr102</strain>
    </source>
</reference>
<dbReference type="eggNOG" id="KOG3105">
    <property type="taxonomic scope" value="Eukaryota"/>
</dbReference>